<evidence type="ECO:0000313" key="4">
    <source>
        <dbReference type="Proteomes" id="UP000007383"/>
    </source>
</evidence>
<reference evidence="4" key="1">
    <citation type="journal article" date="2013" name="Stand. Genomic Sci.">
        <title>Complete genome sequence of the halophilic bacterium Spirochaeta africana type strain (Z-7692(T)) from the alkaline Lake Magadi in the East African Rift.</title>
        <authorList>
            <person name="Liolos K."/>
            <person name="Abt B."/>
            <person name="Scheuner C."/>
            <person name="Teshima H."/>
            <person name="Held B."/>
            <person name="Lapidus A."/>
            <person name="Nolan M."/>
            <person name="Lucas S."/>
            <person name="Deshpande S."/>
            <person name="Cheng J.F."/>
            <person name="Tapia R."/>
            <person name="Goodwin L.A."/>
            <person name="Pitluck S."/>
            <person name="Pagani I."/>
            <person name="Ivanova N."/>
            <person name="Mavromatis K."/>
            <person name="Mikhailova N."/>
            <person name="Huntemann M."/>
            <person name="Pati A."/>
            <person name="Chen A."/>
            <person name="Palaniappan K."/>
            <person name="Land M."/>
            <person name="Rohde M."/>
            <person name="Tindall B.J."/>
            <person name="Detter J.C."/>
            <person name="Goker M."/>
            <person name="Bristow J."/>
            <person name="Eisen J.A."/>
            <person name="Markowitz V."/>
            <person name="Hugenholtz P."/>
            <person name="Woyke T."/>
            <person name="Klenk H.P."/>
            <person name="Kyrpides N.C."/>
        </authorList>
    </citation>
    <scope>NUCLEOTIDE SEQUENCE</scope>
    <source>
        <strain evidence="4">ATCC 700263 / DSM 8902 / Z-7692</strain>
    </source>
</reference>
<feature type="signal peptide" evidence="2">
    <location>
        <begin position="1"/>
        <end position="29"/>
    </location>
</feature>
<keyword evidence="2" id="KW-0732">Signal</keyword>
<evidence type="ECO:0008006" key="5">
    <source>
        <dbReference type="Google" id="ProtNLM"/>
    </source>
</evidence>
<keyword evidence="4" id="KW-1185">Reference proteome</keyword>
<accession>H9UJU3</accession>
<dbReference type="HOGENOM" id="CLU_675990_0_0_12"/>
<sequence>MSYFSCWKYPVVVMCLLLFLLSGATGLQAAEEQSVGQATGQEVEQQDAEQAAKNDDTPDPQLPPPFDYTLDPRTYGLDVDLYFGFPAQITGSWTQLYARLGAGWQREGYHRFSDGSLFITDDLETAQTANHRRLETGGRIGIFQGIGWNEQYQAPLFSAFALIGTSYDRHLQQSDYSPLIFATNYPDKAESLTTMLLTGVVYDTVVRQDRSLTGDYHEISVEYGPAWLGNRILGRAEFLRLHARSVLHRPLLTEGLYLVNGSYLDLLWGGWQADTMVPTNQRASIGGLQQRSGLGGTIRGFGAGRFDADIKAANAMDMRYQFPRLSPLHTDIGLIAYWDLGYYRRLRDAPPDAEHTAGWVSSNGFGLSATLNRSWTFVIYTHFPWFGPTAYEDQGMVPLALDFGFHQ</sequence>
<feature type="chain" id="PRO_5003622783" description="Bacterial surface antigen (D15) domain-containing protein" evidence="2">
    <location>
        <begin position="30"/>
        <end position="407"/>
    </location>
</feature>
<feature type="region of interest" description="Disordered" evidence="1">
    <location>
        <begin position="37"/>
        <end position="64"/>
    </location>
</feature>
<dbReference type="EMBL" id="CP003282">
    <property type="protein sequence ID" value="AFG37786.1"/>
    <property type="molecule type" value="Genomic_DNA"/>
</dbReference>
<dbReference type="Proteomes" id="UP000007383">
    <property type="component" value="Chromosome"/>
</dbReference>
<name>H9UJU3_SPIAZ</name>
<protein>
    <recommendedName>
        <fullName evidence="5">Bacterial surface antigen (D15) domain-containing protein</fullName>
    </recommendedName>
</protein>
<dbReference type="RefSeq" id="WP_014455769.1">
    <property type="nucleotide sequence ID" value="NC_017098.1"/>
</dbReference>
<dbReference type="PATRIC" id="fig|889378.3.peg.1716"/>
<dbReference type="AlphaFoldDB" id="H9UJU3"/>
<organism evidence="3 4">
    <name type="scientific">Spirochaeta africana (strain ATCC 700263 / DSM 8902 / Z-7692)</name>
    <dbReference type="NCBI Taxonomy" id="889378"/>
    <lineage>
        <taxon>Bacteria</taxon>
        <taxon>Pseudomonadati</taxon>
        <taxon>Spirochaetota</taxon>
        <taxon>Spirochaetia</taxon>
        <taxon>Spirochaetales</taxon>
        <taxon>Spirochaetaceae</taxon>
        <taxon>Spirochaeta</taxon>
    </lineage>
</organism>
<gene>
    <name evidence="3" type="ordered locus">Spiaf_1729</name>
</gene>
<proteinExistence type="predicted"/>
<dbReference type="STRING" id="889378.Spiaf_1729"/>
<evidence type="ECO:0000313" key="3">
    <source>
        <dbReference type="EMBL" id="AFG37786.1"/>
    </source>
</evidence>
<evidence type="ECO:0000256" key="2">
    <source>
        <dbReference type="SAM" id="SignalP"/>
    </source>
</evidence>
<evidence type="ECO:0000256" key="1">
    <source>
        <dbReference type="SAM" id="MobiDB-lite"/>
    </source>
</evidence>
<dbReference type="KEGG" id="sfc:Spiaf_1729"/>